<keyword evidence="3" id="KW-1185">Reference proteome</keyword>
<dbReference type="AlphaFoldDB" id="A0A9N9RQ50"/>
<feature type="chain" id="PRO_5040344645" evidence="1">
    <location>
        <begin position="19"/>
        <end position="226"/>
    </location>
</feature>
<evidence type="ECO:0000313" key="2">
    <source>
        <dbReference type="EMBL" id="CAG9800393.1"/>
    </source>
</evidence>
<evidence type="ECO:0000256" key="1">
    <source>
        <dbReference type="SAM" id="SignalP"/>
    </source>
</evidence>
<feature type="signal peptide" evidence="1">
    <location>
        <begin position="1"/>
        <end position="18"/>
    </location>
</feature>
<sequence>MSLIQLLVILLSLHIAHAAPTEITLHNKDSVTNSSAVRNWTLFCEDLCSLKISGPACGLDCHKIPVNKDLVAMADIITAEDHEELCEDLCENGLGDNRCECKVPIIPAHFIPAIHRPDKFKICADACRFYRVTLKGCSRCPFEESEEQTFSRFHLPPPPPHPPVLSPQMPVLQNFRPNPQSAMQAPMQLPQTTPDSTTPDWNRLCAQLCRNGTGGLLCNCDLPPFK</sequence>
<dbReference type="OrthoDB" id="8173223at2759"/>
<gene>
    <name evidence="2" type="ORF">CHIRRI_LOCUS3336</name>
</gene>
<accession>A0A9N9RQ50</accession>
<proteinExistence type="predicted"/>
<evidence type="ECO:0000313" key="3">
    <source>
        <dbReference type="Proteomes" id="UP001153620"/>
    </source>
</evidence>
<organism evidence="2 3">
    <name type="scientific">Chironomus riparius</name>
    <dbReference type="NCBI Taxonomy" id="315576"/>
    <lineage>
        <taxon>Eukaryota</taxon>
        <taxon>Metazoa</taxon>
        <taxon>Ecdysozoa</taxon>
        <taxon>Arthropoda</taxon>
        <taxon>Hexapoda</taxon>
        <taxon>Insecta</taxon>
        <taxon>Pterygota</taxon>
        <taxon>Neoptera</taxon>
        <taxon>Endopterygota</taxon>
        <taxon>Diptera</taxon>
        <taxon>Nematocera</taxon>
        <taxon>Chironomoidea</taxon>
        <taxon>Chironomidae</taxon>
        <taxon>Chironominae</taxon>
        <taxon>Chironomus</taxon>
    </lineage>
</organism>
<reference evidence="2" key="2">
    <citation type="submission" date="2022-10" db="EMBL/GenBank/DDBJ databases">
        <authorList>
            <consortium name="ENA_rothamsted_submissions"/>
            <consortium name="culmorum"/>
            <person name="King R."/>
        </authorList>
    </citation>
    <scope>NUCLEOTIDE SEQUENCE</scope>
</reference>
<name>A0A9N9RQ50_9DIPT</name>
<keyword evidence="1" id="KW-0732">Signal</keyword>
<reference evidence="2" key="1">
    <citation type="submission" date="2022-01" db="EMBL/GenBank/DDBJ databases">
        <authorList>
            <person name="King R."/>
        </authorList>
    </citation>
    <scope>NUCLEOTIDE SEQUENCE</scope>
</reference>
<dbReference type="Proteomes" id="UP001153620">
    <property type="component" value="Chromosome 1"/>
</dbReference>
<dbReference type="EMBL" id="OU895877">
    <property type="protein sequence ID" value="CAG9800393.1"/>
    <property type="molecule type" value="Genomic_DNA"/>
</dbReference>
<protein>
    <submittedName>
        <fullName evidence="2">Uncharacterized protein</fullName>
    </submittedName>
</protein>